<dbReference type="PANTHER" id="PTHR48081:SF33">
    <property type="entry name" value="KYNURENINE FORMAMIDASE"/>
    <property type="match status" value="1"/>
</dbReference>
<accession>A0A0G3XLN7</accession>
<dbReference type="InterPro" id="IPR029058">
    <property type="entry name" value="AB_hydrolase_fold"/>
</dbReference>
<dbReference type="KEGG" id="cna:AB433_04160"/>
<dbReference type="InterPro" id="IPR050300">
    <property type="entry name" value="GDXG_lipolytic_enzyme"/>
</dbReference>
<dbReference type="SUPFAM" id="SSF53474">
    <property type="entry name" value="alpha/beta-Hydrolases"/>
    <property type="match status" value="1"/>
</dbReference>
<keyword evidence="1" id="KW-0378">Hydrolase</keyword>
<evidence type="ECO:0000259" key="2">
    <source>
        <dbReference type="Pfam" id="PF20434"/>
    </source>
</evidence>
<organism evidence="3 4">
    <name type="scientific">Croceicoccus naphthovorans</name>
    <dbReference type="NCBI Taxonomy" id="1348774"/>
    <lineage>
        <taxon>Bacteria</taxon>
        <taxon>Pseudomonadati</taxon>
        <taxon>Pseudomonadota</taxon>
        <taxon>Alphaproteobacteria</taxon>
        <taxon>Sphingomonadales</taxon>
        <taxon>Erythrobacteraceae</taxon>
        <taxon>Croceicoccus</taxon>
    </lineage>
</organism>
<keyword evidence="4" id="KW-1185">Reference proteome</keyword>
<gene>
    <name evidence="3" type="ORF">AB433_04160</name>
</gene>
<dbReference type="PANTHER" id="PTHR48081">
    <property type="entry name" value="AB HYDROLASE SUPERFAMILY PROTEIN C4A8.06C"/>
    <property type="match status" value="1"/>
</dbReference>
<protein>
    <recommendedName>
        <fullName evidence="2">BD-FAE-like domain-containing protein</fullName>
    </recommendedName>
</protein>
<name>A0A0G3XLN7_9SPHN</name>
<dbReference type="PATRIC" id="fig|1348774.3.peg.866"/>
<proteinExistence type="predicted"/>
<dbReference type="GO" id="GO:0016787">
    <property type="term" value="F:hydrolase activity"/>
    <property type="evidence" value="ECO:0007669"/>
    <property type="project" value="UniProtKB-KW"/>
</dbReference>
<dbReference type="Proteomes" id="UP000035287">
    <property type="component" value="Chromosome"/>
</dbReference>
<dbReference type="Gene3D" id="3.40.50.1820">
    <property type="entry name" value="alpha/beta hydrolase"/>
    <property type="match status" value="1"/>
</dbReference>
<evidence type="ECO:0000313" key="3">
    <source>
        <dbReference type="EMBL" id="AKM11526.1"/>
    </source>
</evidence>
<feature type="domain" description="BD-FAE-like" evidence="2">
    <location>
        <begin position="29"/>
        <end position="135"/>
    </location>
</feature>
<dbReference type="STRING" id="1348774.AB433_04160"/>
<reference evidence="3 4" key="1">
    <citation type="submission" date="2015-06" db="EMBL/GenBank/DDBJ databases">
        <authorList>
            <person name="Zeng Y."/>
            <person name="Huang Y."/>
        </authorList>
    </citation>
    <scope>NUCLEOTIDE SEQUENCE [LARGE SCALE GENOMIC DNA]</scope>
    <source>
        <strain evidence="3 4">PQ-2</strain>
    </source>
</reference>
<dbReference type="EMBL" id="CP011770">
    <property type="protein sequence ID" value="AKM11526.1"/>
    <property type="molecule type" value="Genomic_DNA"/>
</dbReference>
<dbReference type="InterPro" id="IPR049492">
    <property type="entry name" value="BD-FAE-like_dom"/>
</dbReference>
<dbReference type="Pfam" id="PF20434">
    <property type="entry name" value="BD-FAE"/>
    <property type="match status" value="1"/>
</dbReference>
<sequence>MVAPPAAIAAPAAPVAEAVSYGSHALQEIDFYRPADESAARSPLIVFVHGGAWAGGDKSDSTGAAKIRHYTEAGYALASVNYRLLPEAEIERQAEDVAAAVAQLVADSKKLGIDPHQIVLMGHSAGAHLSALIATDPRYLAAHDLRPSDIAGAILLDGPAYDVPLQIRDAGPFLGIAYQLAFGSGYARQDALSPAMHADGENARRFFMLHVERADAKAQAHALGDALTEAGTDARVSGFPGRGMEGHNLLNAMLGRSDSPATVPVDEWLAETFTSAG</sequence>
<evidence type="ECO:0000256" key="1">
    <source>
        <dbReference type="ARBA" id="ARBA00022801"/>
    </source>
</evidence>
<evidence type="ECO:0000313" key="4">
    <source>
        <dbReference type="Proteomes" id="UP000035287"/>
    </source>
</evidence>
<dbReference type="AlphaFoldDB" id="A0A0G3XLN7"/>